<dbReference type="EMBL" id="CP053564">
    <property type="protein sequence ID" value="QJY44603.1"/>
    <property type="molecule type" value="Genomic_DNA"/>
</dbReference>
<evidence type="ECO:0008006" key="4">
    <source>
        <dbReference type="Google" id="ProtNLM"/>
    </source>
</evidence>
<keyword evidence="3" id="KW-1185">Reference proteome</keyword>
<dbReference type="InterPro" id="IPR016035">
    <property type="entry name" value="Acyl_Trfase/lysoPLipase"/>
</dbReference>
<dbReference type="AlphaFoldDB" id="A0A6M6JBX7"/>
<protein>
    <recommendedName>
        <fullName evidence="4">PNPLA domain-containing protein</fullName>
    </recommendedName>
</protein>
<dbReference type="Gene3D" id="3.40.1090.10">
    <property type="entry name" value="Cytosolic phospholipase A2 catalytic domain"/>
    <property type="match status" value="1"/>
</dbReference>
<feature type="transmembrane region" description="Helical" evidence="1">
    <location>
        <begin position="451"/>
        <end position="477"/>
    </location>
</feature>
<dbReference type="SUPFAM" id="SSF52151">
    <property type="entry name" value="FabD/lysophospholipase-like"/>
    <property type="match status" value="2"/>
</dbReference>
<evidence type="ECO:0000313" key="2">
    <source>
        <dbReference type="EMBL" id="QJY44603.1"/>
    </source>
</evidence>
<feature type="transmembrane region" description="Helical" evidence="1">
    <location>
        <begin position="613"/>
        <end position="634"/>
    </location>
</feature>
<feature type="transmembrane region" description="Helical" evidence="1">
    <location>
        <begin position="300"/>
        <end position="319"/>
    </location>
</feature>
<accession>A0A6M6JBX7</accession>
<evidence type="ECO:0000313" key="3">
    <source>
        <dbReference type="Proteomes" id="UP000505377"/>
    </source>
</evidence>
<name>A0A6M6JBX7_9PSEU</name>
<keyword evidence="1" id="KW-0472">Membrane</keyword>
<reference evidence="2 3" key="1">
    <citation type="submission" date="2020-05" db="EMBL/GenBank/DDBJ databases">
        <authorList>
            <person name="Mo P."/>
        </authorList>
    </citation>
    <scope>NUCLEOTIDE SEQUENCE [LARGE SCALE GENOMIC DNA]</scope>
    <source>
        <strain evidence="2 3">Gen01</strain>
    </source>
</reference>
<feature type="transmembrane region" description="Helical" evidence="1">
    <location>
        <begin position="483"/>
        <end position="503"/>
    </location>
</feature>
<feature type="transmembrane region" description="Helical" evidence="1">
    <location>
        <begin position="580"/>
        <end position="601"/>
    </location>
</feature>
<keyword evidence="1" id="KW-0812">Transmembrane</keyword>
<proteinExistence type="predicted"/>
<evidence type="ECO:0000256" key="1">
    <source>
        <dbReference type="SAM" id="Phobius"/>
    </source>
</evidence>
<feature type="transmembrane region" description="Helical" evidence="1">
    <location>
        <begin position="16"/>
        <end position="35"/>
    </location>
</feature>
<feature type="transmembrane region" description="Helical" evidence="1">
    <location>
        <begin position="198"/>
        <end position="216"/>
    </location>
</feature>
<feature type="transmembrane region" description="Helical" evidence="1">
    <location>
        <begin position="125"/>
        <end position="148"/>
    </location>
</feature>
<gene>
    <name evidence="2" type="ORF">HOP40_01105</name>
</gene>
<dbReference type="Proteomes" id="UP000505377">
    <property type="component" value="Chromosome"/>
</dbReference>
<dbReference type="KEGG" id="pbro:HOP40_01105"/>
<sequence>MVDDDLRGFRDAPPHLSEALTLVLAVLATATFIALGEIERLVRDWVTVDGRSAAVSDVLGPLALADAAQERSAWTVWAAEPAGDIGITRFLVGHTAVDTVFVIASALLLLRLLCRVGAAGRTWRVLLLLLVLAEGLEAVGLLTAAFRLDPDVRGTVLLAGVSTAKWALAGALAVVVWRQAPVRERIVQGVRRAGSAVWVQRLSAVSVLLIGALSLAPVGEILDQMPDAQRAWLDQDGPAGAARAGGWHLGAAVVMVALFAVVLFFQGRWRARKAWTVEMAWTAGLGPFAPEADPLRKGRYFWWLLAPVGVATAAALVWWRSGAVAPVDGQALAVFLAVPASVVLASVVLGVRDRDRNGRSERRDALGSGLVALALLGAAWALGHGAGTDSVGWAVAVGGGVLVLVAVGIAVLMARGGKDLWSWPGRGHPTEAVERDVRLQRAGDVRVAGDLLSFGMLVVAGLGLVRSFVAPLFVPAGTPPSRYAWQLVLVAFGLLLALGAPYARLVLITWIDRDPLTTGSATSRDLRRLLRPDSGDPLVRDPRPARALATALPVAFGVLSVLVLVALVTRTEAVTARVGVVGTAVLALGSWAVLLGFFIVSLQDRQPLEVFRFLRLTANPVLSLVVAVLLLVSLSGGDPDLHEVRTTAGDAGFAGRPALREVFVAWVRDGEAACPEATVRPLVLVAASGGGVRAAVWTAGVMDALRELPCGPGVLFSSGVSGGSVGLALSRAPDALDAATRLSGPDALASGIAGALVGDVAAAVTGVRLSSGGAAEWRDRAGLMESSWEGAADVLDEPFGGDVRGPGGALILNSTAAGPGCRVLVSQIDLTAGPDLPGCQGSLDGLPAATLDLGAYERCLGRMTWATAAMLSARFPFVTPAGRVDCEVLRPDGARAPTDLQLVDGGYAEGTGIATVADLAPAVADLVREHNATVPADGAIVVPLVLYLEDETRSDVIADPPDLAPELLVPVVGGDAAGQLVRTDAWLQRSADALADPCPAVAGSRCEDAVRVVRQGVPGGVVLAAPATVPGVSSPLGWTLSDDSRRQLAEGLRFQISGCAARTAHYACLEDLLRVLGRA</sequence>
<organism evidence="2 3">
    <name type="scientific">Pseudonocardia broussonetiae</name>
    <dbReference type="NCBI Taxonomy" id="2736640"/>
    <lineage>
        <taxon>Bacteria</taxon>
        <taxon>Bacillati</taxon>
        <taxon>Actinomycetota</taxon>
        <taxon>Actinomycetes</taxon>
        <taxon>Pseudonocardiales</taxon>
        <taxon>Pseudonocardiaceae</taxon>
        <taxon>Pseudonocardia</taxon>
    </lineage>
</organism>
<feature type="transmembrane region" description="Helical" evidence="1">
    <location>
        <begin position="154"/>
        <end position="177"/>
    </location>
</feature>
<feature type="transmembrane region" description="Helical" evidence="1">
    <location>
        <begin position="393"/>
        <end position="414"/>
    </location>
</feature>
<dbReference type="RefSeq" id="WP_172153978.1">
    <property type="nucleotide sequence ID" value="NZ_CP053564.1"/>
</dbReference>
<feature type="transmembrane region" description="Helical" evidence="1">
    <location>
        <begin position="246"/>
        <end position="265"/>
    </location>
</feature>
<keyword evidence="1" id="KW-1133">Transmembrane helix</keyword>
<feature type="transmembrane region" description="Helical" evidence="1">
    <location>
        <begin position="363"/>
        <end position="381"/>
    </location>
</feature>
<feature type="transmembrane region" description="Helical" evidence="1">
    <location>
        <begin position="91"/>
        <end position="113"/>
    </location>
</feature>
<feature type="transmembrane region" description="Helical" evidence="1">
    <location>
        <begin position="331"/>
        <end position="351"/>
    </location>
</feature>
<feature type="transmembrane region" description="Helical" evidence="1">
    <location>
        <begin position="547"/>
        <end position="568"/>
    </location>
</feature>